<evidence type="ECO:0000256" key="6">
    <source>
        <dbReference type="ARBA" id="ARBA00022448"/>
    </source>
</evidence>
<keyword evidence="14" id="KW-0931">ER-Golgi transport</keyword>
<evidence type="ECO:0000256" key="20">
    <source>
        <dbReference type="ARBA" id="ARBA00023136"/>
    </source>
</evidence>
<evidence type="ECO:0000256" key="24">
    <source>
        <dbReference type="RuleBase" id="RU369069"/>
    </source>
</evidence>
<dbReference type="Proteomes" id="UP000693946">
    <property type="component" value="Linkage Group LG14"/>
</dbReference>
<dbReference type="SMART" id="SM00178">
    <property type="entry name" value="SAR"/>
    <property type="match status" value="1"/>
</dbReference>
<feature type="compositionally biased region" description="Basic and acidic residues" evidence="25">
    <location>
        <begin position="696"/>
        <end position="708"/>
    </location>
</feature>
<feature type="region of interest" description="Disordered" evidence="25">
    <location>
        <begin position="266"/>
        <end position="320"/>
    </location>
</feature>
<sequence>MGNVFAGLFKNLFGKKEMRILMVGLDAAGKTTILYKLKLGEIVTTIPTIGFNVETVEYKNISFTVWDVGGQDKIRPLWRHYFQNTQGLIFVVDSNDRERVTEAREELARMLAEDELRDAVLLVFANKQDLPNAMNAAEITEKLGLHALRQRSWYIQATCATSGDGLGQTRCECLTRTEAKKLIKLHSGQGEEKQSVHQTLFTGNMMEVAGPWTEVFEGSERMEKSNGADTLLGSSTLTLAPLVTDSPSVRRSQPILITSSRTKTVEHFSSSVPSIPNPFPELCSPSKSPVLNNSLPPTSSDKHGDGGEGQREESVEDRGQTRVGAHCHLDTMVRRWQGFSWILLLLSALLHTAAPWSADQRPHRPRQCDAPTSQSDMNSFLWTVKRPAPHPPSYLFGTIHVPYTRVWDFIPNSTKQAFYSSPNVFFELDLTDPLTISKLTSCQLLPHGENLQTLLPRDLYRRLKRHLDYVKHMMPYWMTADQRGRGLYADYLFNAIAGNWERKRPVWVMLMVNSLTEWDVRSRGTPVLDLFLAQEAEKMGKRTGAVERVEEQCHPLNGLNFSQVLFALNQTLLQHEGVRAGSLQGSYTTEDLITHYNCGDLSSIIFNHDTSQLPHFINSSLPAHDRTTAQQIDSYFRQELIYKRNERMARRVSALLQRNPNQTYFFAFGAGHFLGNHSVLDILRQEGYEIIHMPSDHQEPVAESKPAEEPAAGSSEESTDSATVSPTGWQTSPSEVDLEDPEDILGLGGEELPHMLLPDSLSQLEEFGRHKRPRKAHRGHGRPRLFSDLWVRIGDGTTAPPNVRIINGYVTVEPPLTHQEQHRLVESYVTERQAAPSSSVSPRPSSAQATSVHSTLTLSCLLAWILSNVLFTS</sequence>
<keyword evidence="13 24" id="KW-0378">Hydrolase</keyword>
<comment type="function">
    <text evidence="24">Metalloprotease that acts as a negative regulator of the Wnt signaling pathway by mediating the cleavage of the N-terminal residues of a subset of Wnt proteins. Following cleavage, Wnt proteins become oxidized and form large disulfide-bond oligomers, leading to their inactivation.</text>
</comment>
<dbReference type="GO" id="GO:0004222">
    <property type="term" value="F:metalloendopeptidase activity"/>
    <property type="evidence" value="ECO:0007669"/>
    <property type="project" value="UniProtKB-UniRule"/>
</dbReference>
<dbReference type="GO" id="GO:0016055">
    <property type="term" value="P:Wnt signaling pathway"/>
    <property type="evidence" value="ECO:0007669"/>
    <property type="project" value="UniProtKB-KW"/>
</dbReference>
<organism evidence="26 27">
    <name type="scientific">Solea senegalensis</name>
    <name type="common">Senegalese sole</name>
    <dbReference type="NCBI Taxonomy" id="28829"/>
    <lineage>
        <taxon>Eukaryota</taxon>
        <taxon>Metazoa</taxon>
        <taxon>Chordata</taxon>
        <taxon>Craniata</taxon>
        <taxon>Vertebrata</taxon>
        <taxon>Euteleostomi</taxon>
        <taxon>Actinopterygii</taxon>
        <taxon>Neopterygii</taxon>
        <taxon>Teleostei</taxon>
        <taxon>Neoteleostei</taxon>
        <taxon>Acanthomorphata</taxon>
        <taxon>Carangaria</taxon>
        <taxon>Pleuronectiformes</taxon>
        <taxon>Pleuronectoidei</taxon>
        <taxon>Soleidae</taxon>
        <taxon>Solea</taxon>
    </lineage>
</organism>
<evidence type="ECO:0000256" key="3">
    <source>
        <dbReference type="ARBA" id="ARBA00004555"/>
    </source>
</evidence>
<dbReference type="EMBL" id="JAGKHQ010000006">
    <property type="protein sequence ID" value="KAG7514529.1"/>
    <property type="molecule type" value="Genomic_DNA"/>
</dbReference>
<keyword evidence="18 24" id="KW-0482">Metalloprotease</keyword>
<dbReference type="Pfam" id="PF01963">
    <property type="entry name" value="TraB_PrgY_gumN"/>
    <property type="match status" value="1"/>
</dbReference>
<keyword evidence="17" id="KW-0333">Golgi apparatus</keyword>
<evidence type="ECO:0000256" key="10">
    <source>
        <dbReference type="ARBA" id="ARBA00022723"/>
    </source>
</evidence>
<comment type="caution">
    <text evidence="26">The sequence shown here is derived from an EMBL/GenBank/DDBJ whole genome shotgun (WGS) entry which is preliminary data.</text>
</comment>
<keyword evidence="11 24" id="KW-0732">Signal</keyword>
<keyword evidence="24" id="KW-1003">Cell membrane</keyword>
<dbReference type="GO" id="GO:0046872">
    <property type="term" value="F:metal ion binding"/>
    <property type="evidence" value="ECO:0007669"/>
    <property type="project" value="UniProtKB-UniRule"/>
</dbReference>
<dbReference type="PROSITE" id="PS51417">
    <property type="entry name" value="ARF"/>
    <property type="match status" value="1"/>
</dbReference>
<feature type="compositionally biased region" description="Polar residues" evidence="25">
    <location>
        <begin position="285"/>
        <end position="299"/>
    </location>
</feature>
<reference evidence="26 27" key="1">
    <citation type="journal article" date="2021" name="Sci. Rep.">
        <title>Chromosome anchoring in Senegalese sole (Solea senegalensis) reveals sex-associated markers and genome rearrangements in flatfish.</title>
        <authorList>
            <person name="Guerrero-Cozar I."/>
            <person name="Gomez-Garrido J."/>
            <person name="Berbel C."/>
            <person name="Martinez-Blanch J.F."/>
            <person name="Alioto T."/>
            <person name="Claros M.G."/>
            <person name="Gagnaire P.A."/>
            <person name="Manchado M."/>
        </authorList>
    </citation>
    <scope>NUCLEOTIDE SEQUENCE [LARGE SCALE GENOMIC DNA]</scope>
    <source>
        <strain evidence="26">Sse05_10M</strain>
    </source>
</reference>
<dbReference type="GO" id="GO:0003924">
    <property type="term" value="F:GTPase activity"/>
    <property type="evidence" value="ECO:0007669"/>
    <property type="project" value="InterPro"/>
</dbReference>
<comment type="subcellular location">
    <subcellularLocation>
        <location evidence="24">Cell membrane</location>
        <topology evidence="24">Single-pass type I membrane protein</topology>
    </subcellularLocation>
    <subcellularLocation>
        <location evidence="3">Golgi apparatus</location>
    </subcellularLocation>
    <subcellularLocation>
        <location evidence="2">Membrane</location>
        <topology evidence="2">Single-pass type I membrane protein</topology>
    </subcellularLocation>
</comment>
<keyword evidence="12 22" id="KW-0547">Nucleotide-binding</keyword>
<feature type="binding site" evidence="23">
    <location>
        <position position="31"/>
    </location>
    <ligand>
        <name>Mg(2+)</name>
        <dbReference type="ChEBI" id="CHEBI:18420"/>
    </ligand>
</feature>
<dbReference type="NCBIfam" id="TIGR00231">
    <property type="entry name" value="small_GTP"/>
    <property type="match status" value="1"/>
</dbReference>
<dbReference type="CDD" id="cd04150">
    <property type="entry name" value="Arf1_5_like"/>
    <property type="match status" value="1"/>
</dbReference>
<proteinExistence type="inferred from homology"/>
<dbReference type="CDD" id="cd14789">
    <property type="entry name" value="Tiki"/>
    <property type="match status" value="1"/>
</dbReference>
<keyword evidence="23" id="KW-0460">Magnesium</keyword>
<evidence type="ECO:0000256" key="21">
    <source>
        <dbReference type="ARBA" id="ARBA00023180"/>
    </source>
</evidence>
<keyword evidence="6" id="KW-0813">Transport</keyword>
<keyword evidence="9" id="KW-0449">Lipoprotein</keyword>
<dbReference type="InterPro" id="IPR002816">
    <property type="entry name" value="TraB/PrgY/GumN_fam"/>
</dbReference>
<evidence type="ECO:0000256" key="11">
    <source>
        <dbReference type="ARBA" id="ARBA00022729"/>
    </source>
</evidence>
<keyword evidence="20" id="KW-0472">Membrane</keyword>
<keyword evidence="19 22" id="KW-0342">GTP-binding</keyword>
<evidence type="ECO:0000256" key="18">
    <source>
        <dbReference type="ARBA" id="ARBA00023049"/>
    </source>
</evidence>
<dbReference type="GO" id="GO:0015031">
    <property type="term" value="P:protein transport"/>
    <property type="evidence" value="ECO:0007669"/>
    <property type="project" value="UniProtKB-KW"/>
</dbReference>
<evidence type="ECO:0000256" key="23">
    <source>
        <dbReference type="PIRSR" id="PIRSR606689-2"/>
    </source>
</evidence>
<dbReference type="InterPro" id="IPR005225">
    <property type="entry name" value="Small_GTP-bd"/>
</dbReference>
<keyword evidence="9" id="KW-0519">Myristate</keyword>
<evidence type="ECO:0000256" key="1">
    <source>
        <dbReference type="ARBA" id="ARBA00001941"/>
    </source>
</evidence>
<dbReference type="InterPro" id="IPR045872">
    <property type="entry name" value="Arf1-5-like"/>
</dbReference>
<name>A0AAV6SB91_SOLSE</name>
<evidence type="ECO:0000256" key="16">
    <source>
        <dbReference type="ARBA" id="ARBA00022989"/>
    </source>
</evidence>
<dbReference type="GO" id="GO:0005525">
    <property type="term" value="F:GTP binding"/>
    <property type="evidence" value="ECO:0007669"/>
    <property type="project" value="UniProtKB-KW"/>
</dbReference>
<evidence type="ECO:0000256" key="4">
    <source>
        <dbReference type="ARBA" id="ARBA00008261"/>
    </source>
</evidence>
<accession>A0AAV6SB91</accession>
<dbReference type="Pfam" id="PF00025">
    <property type="entry name" value="Arf"/>
    <property type="match status" value="1"/>
</dbReference>
<evidence type="ECO:0000256" key="15">
    <source>
        <dbReference type="ARBA" id="ARBA00022927"/>
    </source>
</evidence>
<dbReference type="PANTHER" id="PTHR31120">
    <property type="entry name" value="METALLOPROTEASE TIKI"/>
    <property type="match status" value="1"/>
</dbReference>
<keyword evidence="21" id="KW-0325">Glycoprotein</keyword>
<feature type="binding site" evidence="22">
    <location>
        <begin position="126"/>
        <end position="129"/>
    </location>
    <ligand>
        <name>GTP</name>
        <dbReference type="ChEBI" id="CHEBI:37565"/>
    </ligand>
</feature>
<comment type="cofactor">
    <cofactor evidence="1">
        <name>Co(2+)</name>
        <dbReference type="ChEBI" id="CHEBI:48828"/>
    </cofactor>
</comment>
<comment type="similarity">
    <text evidence="5">Belongs to the small GTPase superfamily. Arf family.</text>
</comment>
<evidence type="ECO:0000256" key="7">
    <source>
        <dbReference type="ARBA" id="ARBA00022670"/>
    </source>
</evidence>
<keyword evidence="15" id="KW-0653">Protein transport</keyword>
<evidence type="ECO:0000313" key="27">
    <source>
        <dbReference type="Proteomes" id="UP000693946"/>
    </source>
</evidence>
<feature type="region of interest" description="Disordered" evidence="25">
    <location>
        <begin position="696"/>
        <end position="752"/>
    </location>
</feature>
<gene>
    <name evidence="26" type="ORF">JOB18_036452</name>
</gene>
<evidence type="ECO:0000256" key="2">
    <source>
        <dbReference type="ARBA" id="ARBA00004479"/>
    </source>
</evidence>
<comment type="similarity">
    <text evidence="4 24">Belongs to the TIKI family.</text>
</comment>
<keyword evidence="10 23" id="KW-0479">Metal-binding</keyword>
<dbReference type="GO" id="GO:0017147">
    <property type="term" value="F:Wnt-protein binding"/>
    <property type="evidence" value="ECO:0007669"/>
    <property type="project" value="TreeGrafter"/>
</dbReference>
<dbReference type="GO" id="GO:0005886">
    <property type="term" value="C:plasma membrane"/>
    <property type="evidence" value="ECO:0007669"/>
    <property type="project" value="UniProtKB-SubCell"/>
</dbReference>
<evidence type="ECO:0000256" key="25">
    <source>
        <dbReference type="SAM" id="MobiDB-lite"/>
    </source>
</evidence>
<dbReference type="AlphaFoldDB" id="A0AAV6SB91"/>
<protein>
    <recommendedName>
        <fullName evidence="24">Metalloprotease TIKI</fullName>
        <ecNumber evidence="24">3.4.-.-</ecNumber>
    </recommendedName>
    <alternativeName>
        <fullName evidence="24">TRAB domain-containing protein 2</fullName>
    </alternativeName>
</protein>
<feature type="compositionally biased region" description="Basic and acidic residues" evidence="25">
    <location>
        <begin position="300"/>
        <end position="320"/>
    </location>
</feature>
<feature type="binding site" evidence="22">
    <location>
        <position position="70"/>
    </location>
    <ligand>
        <name>GTP</name>
        <dbReference type="ChEBI" id="CHEBI:37565"/>
    </ligand>
</feature>
<dbReference type="GO" id="GO:0016192">
    <property type="term" value="P:vesicle-mediated transport"/>
    <property type="evidence" value="ECO:0007669"/>
    <property type="project" value="UniProtKB-KW"/>
</dbReference>
<dbReference type="GO" id="GO:0006508">
    <property type="term" value="P:proteolysis"/>
    <property type="evidence" value="ECO:0007669"/>
    <property type="project" value="UniProtKB-KW"/>
</dbReference>
<feature type="binding site" evidence="22">
    <location>
        <begin position="24"/>
        <end position="31"/>
    </location>
    <ligand>
        <name>GTP</name>
        <dbReference type="ChEBI" id="CHEBI:37565"/>
    </ligand>
</feature>
<feature type="binding site" evidence="23">
    <location>
        <position position="48"/>
    </location>
    <ligand>
        <name>Mg(2+)</name>
        <dbReference type="ChEBI" id="CHEBI:18420"/>
    </ligand>
</feature>
<dbReference type="PANTHER" id="PTHR31120:SF8">
    <property type="entry name" value="METALLOPROTEASE TIKI2"/>
    <property type="match status" value="1"/>
</dbReference>
<evidence type="ECO:0000256" key="8">
    <source>
        <dbReference type="ARBA" id="ARBA00022692"/>
    </source>
</evidence>
<dbReference type="GO" id="GO:0031090">
    <property type="term" value="C:organelle membrane"/>
    <property type="evidence" value="ECO:0007669"/>
    <property type="project" value="TreeGrafter"/>
</dbReference>
<dbReference type="InterPro" id="IPR040230">
    <property type="entry name" value="TIKI1/2-like"/>
</dbReference>
<keyword evidence="7 24" id="KW-0645">Protease</keyword>
<evidence type="ECO:0000256" key="12">
    <source>
        <dbReference type="ARBA" id="ARBA00022741"/>
    </source>
</evidence>
<keyword evidence="27" id="KW-1185">Reference proteome</keyword>
<evidence type="ECO:0000256" key="5">
    <source>
        <dbReference type="ARBA" id="ARBA00010290"/>
    </source>
</evidence>
<keyword evidence="16" id="KW-1133">Transmembrane helix</keyword>
<dbReference type="GO" id="GO:0005794">
    <property type="term" value="C:Golgi apparatus"/>
    <property type="evidence" value="ECO:0007669"/>
    <property type="project" value="UniProtKB-SubCell"/>
</dbReference>
<dbReference type="GO" id="GO:0030178">
    <property type="term" value="P:negative regulation of Wnt signaling pathway"/>
    <property type="evidence" value="ECO:0007669"/>
    <property type="project" value="UniProtKB-UniRule"/>
</dbReference>
<evidence type="ECO:0000256" key="9">
    <source>
        <dbReference type="ARBA" id="ARBA00022707"/>
    </source>
</evidence>
<dbReference type="SMART" id="SM00175">
    <property type="entry name" value="RAB"/>
    <property type="match status" value="1"/>
</dbReference>
<evidence type="ECO:0000256" key="14">
    <source>
        <dbReference type="ARBA" id="ARBA00022892"/>
    </source>
</evidence>
<keyword evidence="8" id="KW-0812">Transmembrane</keyword>
<dbReference type="SMART" id="SM00177">
    <property type="entry name" value="ARF"/>
    <property type="match status" value="1"/>
</dbReference>
<comment type="cofactor">
    <cofactor evidence="24">
        <name>Mn(2+)</name>
        <dbReference type="ChEBI" id="CHEBI:29035"/>
    </cofactor>
    <cofactor evidence="24">
        <name>Co(2+)</name>
        <dbReference type="ChEBI" id="CHEBI:48828"/>
    </cofactor>
    <text evidence="24">Divalent metal cations. Mn(2+) or Co(2+).</text>
</comment>
<evidence type="ECO:0000256" key="17">
    <source>
        <dbReference type="ARBA" id="ARBA00023034"/>
    </source>
</evidence>
<keyword evidence="24" id="KW-0879">Wnt signaling pathway</keyword>
<evidence type="ECO:0000256" key="22">
    <source>
        <dbReference type="PIRSR" id="PIRSR606689-1"/>
    </source>
</evidence>
<dbReference type="EC" id="3.4.-.-" evidence="24"/>
<dbReference type="InterPro" id="IPR006689">
    <property type="entry name" value="Small_GTPase_ARF/SAR"/>
</dbReference>
<evidence type="ECO:0000256" key="19">
    <source>
        <dbReference type="ARBA" id="ARBA00023134"/>
    </source>
</evidence>
<feature type="compositionally biased region" description="Polar residues" evidence="25">
    <location>
        <begin position="720"/>
        <end position="734"/>
    </location>
</feature>
<evidence type="ECO:0000256" key="13">
    <source>
        <dbReference type="ARBA" id="ARBA00022801"/>
    </source>
</evidence>
<evidence type="ECO:0000313" key="26">
    <source>
        <dbReference type="EMBL" id="KAG7514529.1"/>
    </source>
</evidence>
<dbReference type="FunFam" id="3.40.50.300:FF:003539">
    <property type="entry name" value="ADP-ribosylation factor 1"/>
    <property type="match status" value="1"/>
</dbReference>